<feature type="compositionally biased region" description="Basic and acidic residues" evidence="6">
    <location>
        <begin position="90"/>
        <end position="107"/>
    </location>
</feature>
<evidence type="ECO:0000256" key="1">
    <source>
        <dbReference type="ARBA" id="ARBA00004127"/>
    </source>
</evidence>
<sequence length="344" mass="36666">MPKNIITHSKNESTPVQHSRPVIRRRRPPSQSPRSPINAMSLVGLKNLFFSQTRTPIPRHQSKPKTRGYPETPDWSNVSSEPLLPSNNPDHGDLESQARSKTEKANAHKGFRIDARVISDATIGLSDGLTVPFALTAGLSALGNTKVVIYGGFAELIAGAISMGLGGFLGAKSEAASYEAQKSETESLIHTSPQTILSDLTTVFEPYDLPPETLTNLTSHLTGSPKLVDFVMQFQHGVSEPASSRALTSALTIALAYFFGGLLPLTPYFFVGAEQVFEGLYISIGVMVLALFAFGYVKTCVVVGWEGGRAVRQGCFGGVQMVVVGSAAAGAAMGLVRLFNDGGV</sequence>
<keyword evidence="9" id="KW-1185">Reference proteome</keyword>
<feature type="compositionally biased region" description="Polar residues" evidence="6">
    <location>
        <begin position="74"/>
        <end position="89"/>
    </location>
</feature>
<keyword evidence="3 7" id="KW-0812">Transmembrane</keyword>
<comment type="caution">
    <text evidence="8">The sequence shown here is derived from an EMBL/GenBank/DDBJ whole genome shotgun (WGS) entry which is preliminary data.</text>
</comment>
<evidence type="ECO:0000313" key="9">
    <source>
        <dbReference type="Proteomes" id="UP000443090"/>
    </source>
</evidence>
<feature type="transmembrane region" description="Helical" evidence="7">
    <location>
        <begin position="282"/>
        <end position="305"/>
    </location>
</feature>
<feature type="compositionally biased region" description="Polar residues" evidence="6">
    <location>
        <begin position="1"/>
        <end position="17"/>
    </location>
</feature>
<feature type="transmembrane region" description="Helical" evidence="7">
    <location>
        <begin position="317"/>
        <end position="339"/>
    </location>
</feature>
<dbReference type="Pfam" id="PF01988">
    <property type="entry name" value="VIT1"/>
    <property type="match status" value="1"/>
</dbReference>
<dbReference type="AlphaFoldDB" id="A0A8H8UIB1"/>
<accession>A0A8H8UIB1</accession>
<gene>
    <name evidence="8" type="primary">CCC1</name>
    <name evidence="8" type="ORF">LOCC1_G003307</name>
</gene>
<dbReference type="GO" id="GO:0012505">
    <property type="term" value="C:endomembrane system"/>
    <property type="evidence" value="ECO:0007669"/>
    <property type="project" value="UniProtKB-SubCell"/>
</dbReference>
<feature type="transmembrane region" description="Helical" evidence="7">
    <location>
        <begin position="250"/>
        <end position="270"/>
    </location>
</feature>
<reference evidence="8 9" key="1">
    <citation type="submission" date="2018-05" db="EMBL/GenBank/DDBJ databases">
        <title>Genome sequencing and assembly of the regulated plant pathogen Lachnellula willkommii and related sister species for the development of diagnostic species identification markers.</title>
        <authorList>
            <person name="Giroux E."/>
            <person name="Bilodeau G."/>
        </authorList>
    </citation>
    <scope>NUCLEOTIDE SEQUENCE [LARGE SCALE GENOMIC DNA]</scope>
    <source>
        <strain evidence="8 9">CBS 160.35</strain>
    </source>
</reference>
<dbReference type="OrthoDB" id="73465at2759"/>
<evidence type="ECO:0000256" key="5">
    <source>
        <dbReference type="ARBA" id="ARBA00023136"/>
    </source>
</evidence>
<comment type="similarity">
    <text evidence="2">Belongs to the CCC1 family.</text>
</comment>
<dbReference type="CDD" id="cd02435">
    <property type="entry name" value="CCC1"/>
    <property type="match status" value="1"/>
</dbReference>
<keyword evidence="4 7" id="KW-1133">Transmembrane helix</keyword>
<evidence type="ECO:0000256" key="6">
    <source>
        <dbReference type="SAM" id="MobiDB-lite"/>
    </source>
</evidence>
<dbReference type="GO" id="GO:0005384">
    <property type="term" value="F:manganese ion transmembrane transporter activity"/>
    <property type="evidence" value="ECO:0007669"/>
    <property type="project" value="InterPro"/>
</dbReference>
<evidence type="ECO:0000256" key="3">
    <source>
        <dbReference type="ARBA" id="ARBA00022692"/>
    </source>
</evidence>
<dbReference type="PANTHER" id="PTHR31851">
    <property type="entry name" value="FE(2+)/MN(2+) TRANSPORTER PCL1"/>
    <property type="match status" value="1"/>
</dbReference>
<feature type="region of interest" description="Disordered" evidence="6">
    <location>
        <begin position="52"/>
        <end position="107"/>
    </location>
</feature>
<evidence type="ECO:0000256" key="2">
    <source>
        <dbReference type="ARBA" id="ARBA00007049"/>
    </source>
</evidence>
<comment type="subcellular location">
    <subcellularLocation>
        <location evidence="1">Endomembrane system</location>
        <topology evidence="1">Multi-pass membrane protein</topology>
    </subcellularLocation>
</comment>
<feature type="region of interest" description="Disordered" evidence="6">
    <location>
        <begin position="1"/>
        <end position="37"/>
    </location>
</feature>
<protein>
    <submittedName>
        <fullName evidence="8">Protein CCC1</fullName>
    </submittedName>
</protein>
<evidence type="ECO:0000256" key="7">
    <source>
        <dbReference type="SAM" id="Phobius"/>
    </source>
</evidence>
<name>A0A8H8UIB1_9HELO</name>
<dbReference type="InterPro" id="IPR008217">
    <property type="entry name" value="Ccc1_fam"/>
</dbReference>
<dbReference type="Proteomes" id="UP000443090">
    <property type="component" value="Unassembled WGS sequence"/>
</dbReference>
<dbReference type="EMBL" id="QGMI01000157">
    <property type="protein sequence ID" value="TVY46296.1"/>
    <property type="molecule type" value="Genomic_DNA"/>
</dbReference>
<dbReference type="GO" id="GO:0030026">
    <property type="term" value="P:intracellular manganese ion homeostasis"/>
    <property type="evidence" value="ECO:0007669"/>
    <property type="project" value="InterPro"/>
</dbReference>
<evidence type="ECO:0000313" key="8">
    <source>
        <dbReference type="EMBL" id="TVY46296.1"/>
    </source>
</evidence>
<keyword evidence="5 7" id="KW-0472">Membrane</keyword>
<organism evidence="8 9">
    <name type="scientific">Lachnellula occidentalis</name>
    <dbReference type="NCBI Taxonomy" id="215460"/>
    <lineage>
        <taxon>Eukaryota</taxon>
        <taxon>Fungi</taxon>
        <taxon>Dikarya</taxon>
        <taxon>Ascomycota</taxon>
        <taxon>Pezizomycotina</taxon>
        <taxon>Leotiomycetes</taxon>
        <taxon>Helotiales</taxon>
        <taxon>Lachnaceae</taxon>
        <taxon>Lachnellula</taxon>
    </lineage>
</organism>
<evidence type="ECO:0000256" key="4">
    <source>
        <dbReference type="ARBA" id="ARBA00022989"/>
    </source>
</evidence>
<proteinExistence type="inferred from homology"/>